<dbReference type="InterPro" id="IPR036942">
    <property type="entry name" value="Beta-barrel_TonB_sf"/>
</dbReference>
<comment type="similarity">
    <text evidence="9">Belongs to the TonB-dependent receptor family.</text>
</comment>
<keyword evidence="8 9" id="KW-0998">Cell outer membrane</keyword>
<dbReference type="InterPro" id="IPR000531">
    <property type="entry name" value="Beta-barrel_TonB"/>
</dbReference>
<dbReference type="PANTHER" id="PTHR30069:SF42">
    <property type="entry name" value="FERRIC AEROBACTIN RECEPTOR"/>
    <property type="match status" value="1"/>
</dbReference>
<evidence type="ECO:0000313" key="15">
    <source>
        <dbReference type="Proteomes" id="UP000028534"/>
    </source>
</evidence>
<dbReference type="RefSeq" id="WP_037516467.1">
    <property type="nucleotide sequence ID" value="NZ_JGVR01000001.1"/>
</dbReference>
<keyword evidence="3 9" id="KW-1134">Transmembrane beta strand</keyword>
<reference evidence="14 15" key="1">
    <citation type="submission" date="2014-03" db="EMBL/GenBank/DDBJ databases">
        <title>Genome sequence of Sphingobium yanoikuyae B1.</title>
        <authorList>
            <person name="Gan H.M."/>
            <person name="Gan H.Y."/>
            <person name="Savka M.A."/>
        </authorList>
    </citation>
    <scope>NUCLEOTIDE SEQUENCE [LARGE SCALE GENOMIC DNA]</scope>
    <source>
        <strain evidence="14 15">B1</strain>
    </source>
</reference>
<name>A0A084EUL8_SPHYA</name>
<evidence type="ECO:0000256" key="1">
    <source>
        <dbReference type="ARBA" id="ARBA00004571"/>
    </source>
</evidence>
<evidence type="ECO:0000256" key="11">
    <source>
        <dbReference type="SAM" id="MobiDB-lite"/>
    </source>
</evidence>
<feature type="domain" description="TonB-dependent receptor-like beta-barrel" evidence="13">
    <location>
        <begin position="266"/>
        <end position="697"/>
    </location>
</feature>
<organism evidence="14 15">
    <name type="scientific">Sphingobium yanoikuyae</name>
    <name type="common">Sphingomonas yanoikuyae</name>
    <dbReference type="NCBI Taxonomy" id="13690"/>
    <lineage>
        <taxon>Bacteria</taxon>
        <taxon>Pseudomonadati</taxon>
        <taxon>Pseudomonadota</taxon>
        <taxon>Alphaproteobacteria</taxon>
        <taxon>Sphingomonadales</taxon>
        <taxon>Sphingomonadaceae</taxon>
        <taxon>Sphingobium</taxon>
    </lineage>
</organism>
<dbReference type="InterPro" id="IPR037066">
    <property type="entry name" value="Plug_dom_sf"/>
</dbReference>
<dbReference type="PROSITE" id="PS52016">
    <property type="entry name" value="TONB_DEPENDENT_REC_3"/>
    <property type="match status" value="1"/>
</dbReference>
<comment type="caution">
    <text evidence="14">The sequence shown here is derived from an EMBL/GenBank/DDBJ whole genome shotgun (WGS) entry which is preliminary data.</text>
</comment>
<evidence type="ECO:0000256" key="2">
    <source>
        <dbReference type="ARBA" id="ARBA00022448"/>
    </source>
</evidence>
<evidence type="ECO:0000256" key="9">
    <source>
        <dbReference type="PROSITE-ProRule" id="PRU01360"/>
    </source>
</evidence>
<gene>
    <name evidence="14" type="ORF">CP98_00338</name>
</gene>
<evidence type="ECO:0000256" key="5">
    <source>
        <dbReference type="ARBA" id="ARBA00022729"/>
    </source>
</evidence>
<evidence type="ECO:0000259" key="13">
    <source>
        <dbReference type="Pfam" id="PF00593"/>
    </source>
</evidence>
<keyword evidence="14" id="KW-0675">Receptor</keyword>
<accession>A0A084EUL8</accession>
<proteinExistence type="inferred from homology"/>
<dbReference type="PROSITE" id="PS00430">
    <property type="entry name" value="TONB_DEPENDENT_REC_1"/>
    <property type="match status" value="1"/>
</dbReference>
<feature type="chain" id="PRO_5001774670" evidence="12">
    <location>
        <begin position="28"/>
        <end position="734"/>
    </location>
</feature>
<evidence type="ECO:0000256" key="3">
    <source>
        <dbReference type="ARBA" id="ARBA00022452"/>
    </source>
</evidence>
<dbReference type="STRING" id="13690.AX777_10430"/>
<dbReference type="GO" id="GO:0015344">
    <property type="term" value="F:siderophore uptake transmembrane transporter activity"/>
    <property type="evidence" value="ECO:0007669"/>
    <property type="project" value="TreeGrafter"/>
</dbReference>
<sequence length="734" mass="78675">MMRHIEIRHSAIALAALTIALASPAMAQQAEADADTKGAESIVVTAARSILPPNALPLTIDLIDKQMLDQQIAISGSVTDAISTLTPSFSPTRGKLSGAGETLRGRSPLYAINGIPQSTPLRDGSRDGFTIDGFFIDRVELIYGSNALQGIGGTGGIVNQVTVGAPKQEGISGRVLLQGSASDDFDGDGFGGKAAGLVQYKAGAFDATVGASYEKRGAFYDARNRRIGINLTQGETQASQTTDIFARLGYAVGDTGRLDLILNRYELKGDGDYVPLVGSRANGLPTTAVKGDAPGTPGSNRTESASLSYTDSDVAGGNLVTQLFFNRSRDIFGGEFAAIATFQDPAIAPVGTLFDQSQNRSRKIGGKISYERALPGFEALTTTVGLDVLFDKTEQRLMVTGRTWVPPSDFRSIAPFAQANLKIADGLFRVAGGVRWENVQVKIDDFHTLASTTYDGKNVATYGGVDVDGGKPKFSDALLNGGLIFEPLEGIRAYASYAEGFTMPDVGRVTRSIGVAGVDLDDYLDISPIVSNNREIGLEVKRGPIDASATYFWSSSDKGQILIAQGDGIFTVQRQRVEIEGLEINLGVQTPLPGLKLSTGYAHLKGRYDSDSANPDGIVDTDLDGTNISPDRLNIAADYRHGAISARLQTQYYLSRNFHGKANPDRRNNFGGYAVTDAYLRYDTASLGGVYLSVQNLFDKFYIDYNSDTRLPNDSLAFFAGRGRLFTLGWDYRF</sequence>
<keyword evidence="4 9" id="KW-0812">Transmembrane</keyword>
<keyword evidence="6 10" id="KW-0798">TonB box</keyword>
<evidence type="ECO:0000256" key="10">
    <source>
        <dbReference type="PROSITE-ProRule" id="PRU10143"/>
    </source>
</evidence>
<evidence type="ECO:0000256" key="4">
    <source>
        <dbReference type="ARBA" id="ARBA00022692"/>
    </source>
</evidence>
<keyword evidence="2 9" id="KW-0813">Transport</keyword>
<keyword evidence="5 12" id="KW-0732">Signal</keyword>
<dbReference type="GO" id="GO:0044718">
    <property type="term" value="P:siderophore transmembrane transport"/>
    <property type="evidence" value="ECO:0007669"/>
    <property type="project" value="TreeGrafter"/>
</dbReference>
<dbReference type="Proteomes" id="UP000028534">
    <property type="component" value="Unassembled WGS sequence"/>
</dbReference>
<evidence type="ECO:0000256" key="7">
    <source>
        <dbReference type="ARBA" id="ARBA00023136"/>
    </source>
</evidence>
<evidence type="ECO:0000256" key="6">
    <source>
        <dbReference type="ARBA" id="ARBA00023077"/>
    </source>
</evidence>
<protein>
    <submittedName>
        <fullName evidence="14">Outer membrane receptor protein</fullName>
    </submittedName>
</protein>
<dbReference type="SUPFAM" id="SSF56935">
    <property type="entry name" value="Porins"/>
    <property type="match status" value="1"/>
</dbReference>
<feature type="region of interest" description="Disordered" evidence="11">
    <location>
        <begin position="285"/>
        <end position="308"/>
    </location>
</feature>
<evidence type="ECO:0000256" key="12">
    <source>
        <dbReference type="SAM" id="SignalP"/>
    </source>
</evidence>
<keyword evidence="7 9" id="KW-0472">Membrane</keyword>
<dbReference type="Gene3D" id="2.40.170.20">
    <property type="entry name" value="TonB-dependent receptor, beta-barrel domain"/>
    <property type="match status" value="1"/>
</dbReference>
<evidence type="ECO:0000256" key="8">
    <source>
        <dbReference type="ARBA" id="ARBA00023237"/>
    </source>
</evidence>
<dbReference type="eggNOG" id="COG4771">
    <property type="taxonomic scope" value="Bacteria"/>
</dbReference>
<dbReference type="GO" id="GO:0009279">
    <property type="term" value="C:cell outer membrane"/>
    <property type="evidence" value="ECO:0007669"/>
    <property type="project" value="UniProtKB-SubCell"/>
</dbReference>
<dbReference type="PATRIC" id="fig|13690.10.peg.350"/>
<feature type="signal peptide" evidence="12">
    <location>
        <begin position="1"/>
        <end position="27"/>
    </location>
</feature>
<dbReference type="AlphaFoldDB" id="A0A084EUL8"/>
<dbReference type="EMBL" id="JGVR01000001">
    <property type="protein sequence ID" value="KEZ21660.1"/>
    <property type="molecule type" value="Genomic_DNA"/>
</dbReference>
<evidence type="ECO:0000313" key="14">
    <source>
        <dbReference type="EMBL" id="KEZ21660.1"/>
    </source>
</evidence>
<feature type="compositionally biased region" description="Polar residues" evidence="11">
    <location>
        <begin position="297"/>
        <end position="308"/>
    </location>
</feature>
<dbReference type="InterPro" id="IPR010916">
    <property type="entry name" value="TonB_box_CS"/>
</dbReference>
<dbReference type="PANTHER" id="PTHR30069">
    <property type="entry name" value="TONB-DEPENDENT OUTER MEMBRANE RECEPTOR"/>
    <property type="match status" value="1"/>
</dbReference>
<feature type="short sequence motif" description="TonB box" evidence="10">
    <location>
        <begin position="41"/>
        <end position="47"/>
    </location>
</feature>
<comment type="subcellular location">
    <subcellularLocation>
        <location evidence="1 9">Cell outer membrane</location>
        <topology evidence="1 9">Multi-pass membrane protein</topology>
    </subcellularLocation>
</comment>
<dbReference type="Gene3D" id="2.170.130.10">
    <property type="entry name" value="TonB-dependent receptor, plug domain"/>
    <property type="match status" value="1"/>
</dbReference>
<dbReference type="InterPro" id="IPR039426">
    <property type="entry name" value="TonB-dep_rcpt-like"/>
</dbReference>
<dbReference type="Pfam" id="PF00593">
    <property type="entry name" value="TonB_dep_Rec_b-barrel"/>
    <property type="match status" value="1"/>
</dbReference>